<evidence type="ECO:0000256" key="3">
    <source>
        <dbReference type="RuleBase" id="RU362118"/>
    </source>
</evidence>
<reference evidence="5" key="1">
    <citation type="submission" date="2024-06" db="EMBL/GenBank/DDBJ databases">
        <title>Multi-omics analyses provide insights into the biosynthesis of the anticancer antibiotic pleurotin in Hohenbuehelia grisea.</title>
        <authorList>
            <person name="Weaver J.A."/>
            <person name="Alberti F."/>
        </authorList>
    </citation>
    <scope>NUCLEOTIDE SEQUENCE [LARGE SCALE GENOMIC DNA]</scope>
    <source>
        <strain evidence="5">T-177</strain>
    </source>
</reference>
<evidence type="ECO:0000256" key="2">
    <source>
        <dbReference type="ARBA" id="ARBA00022898"/>
    </source>
</evidence>
<protein>
    <recommendedName>
        <fullName evidence="6">Cystathionine gamma-synthase</fullName>
    </recommendedName>
</protein>
<proteinExistence type="inferred from homology"/>
<dbReference type="Gene3D" id="3.90.1150.10">
    <property type="entry name" value="Aspartate Aminotransferase, domain 1"/>
    <property type="match status" value="1"/>
</dbReference>
<gene>
    <name evidence="4" type="ORF">HGRIS_009761</name>
</gene>
<keyword evidence="5" id="KW-1185">Reference proteome</keyword>
<dbReference type="Gene3D" id="3.40.640.10">
    <property type="entry name" value="Type I PLP-dependent aspartate aminotransferase-like (Major domain)"/>
    <property type="match status" value="1"/>
</dbReference>
<dbReference type="PIRSF" id="PIRSF001434">
    <property type="entry name" value="CGS"/>
    <property type="match status" value="1"/>
</dbReference>
<evidence type="ECO:0000313" key="4">
    <source>
        <dbReference type="EMBL" id="KAL0949721.1"/>
    </source>
</evidence>
<dbReference type="InterPro" id="IPR000277">
    <property type="entry name" value="Cys/Met-Metab_PyrdxlP-dep_enz"/>
</dbReference>
<dbReference type="SUPFAM" id="SSF53383">
    <property type="entry name" value="PLP-dependent transferases"/>
    <property type="match status" value="1"/>
</dbReference>
<dbReference type="Proteomes" id="UP001556367">
    <property type="component" value="Unassembled WGS sequence"/>
</dbReference>
<comment type="cofactor">
    <cofactor evidence="1 3">
        <name>pyridoxal 5'-phosphate</name>
        <dbReference type="ChEBI" id="CHEBI:597326"/>
    </cofactor>
</comment>
<dbReference type="InterPro" id="IPR015424">
    <property type="entry name" value="PyrdxlP-dep_Trfase"/>
</dbReference>
<comment type="caution">
    <text evidence="4">The sequence shown here is derived from an EMBL/GenBank/DDBJ whole genome shotgun (WGS) entry which is preliminary data.</text>
</comment>
<dbReference type="PANTHER" id="PTHR11808:SF35">
    <property type="entry name" value="CYSTATHIONINE GAMMA-SYNTHASE (AFU_ORTHOLOGUE AFUA_7G01590)"/>
    <property type="match status" value="1"/>
</dbReference>
<evidence type="ECO:0000313" key="5">
    <source>
        <dbReference type="Proteomes" id="UP001556367"/>
    </source>
</evidence>
<keyword evidence="2 3" id="KW-0663">Pyridoxal phosphate</keyword>
<dbReference type="InterPro" id="IPR015421">
    <property type="entry name" value="PyrdxlP-dep_Trfase_major"/>
</dbReference>
<accession>A0ABR3J2P6</accession>
<comment type="similarity">
    <text evidence="3">Belongs to the trans-sulfuration enzymes family.</text>
</comment>
<dbReference type="EMBL" id="JASNQZ010000012">
    <property type="protein sequence ID" value="KAL0949721.1"/>
    <property type="molecule type" value="Genomic_DNA"/>
</dbReference>
<sequence>MVSELKPVIRAIDLIHGDAELGAQEVAPSISVSTTFRAPHPESDVVPLSELDPRNPTRHVYARYTQQVSTRAEHILSKINEGFALTYASGLAASYAALVFYQPKRIAIGGGYFGVHATIEVYKKTRGINIDLIGLDDEFQPGDLCWLETPLNPTGESRDIQYYADKIHKTGGKLVVDSTFGPPPLQYPFRLGADCVLHSGTKYFGGHSDLLCGVLIVKTLDEWRTLHSDRTYLGSMMGSLEAWLLLRSLRTLHLRVPRQSETATALAKWLQKGTKLSQGESFDGLPGGVIAHVWHSSLQGVDSRGFDPAKQMSGGWNATFAILLVKPEYAERLPHAMQAFVPATSLGGVESLIEYRHQTDPGSDKRLVRISVGVEDLDDLKDDFRKALKEVSLPRAKL</sequence>
<dbReference type="InterPro" id="IPR015422">
    <property type="entry name" value="PyrdxlP-dep_Trfase_small"/>
</dbReference>
<dbReference type="Pfam" id="PF01053">
    <property type="entry name" value="Cys_Met_Meta_PP"/>
    <property type="match status" value="1"/>
</dbReference>
<organism evidence="4 5">
    <name type="scientific">Hohenbuehelia grisea</name>
    <dbReference type="NCBI Taxonomy" id="104357"/>
    <lineage>
        <taxon>Eukaryota</taxon>
        <taxon>Fungi</taxon>
        <taxon>Dikarya</taxon>
        <taxon>Basidiomycota</taxon>
        <taxon>Agaricomycotina</taxon>
        <taxon>Agaricomycetes</taxon>
        <taxon>Agaricomycetidae</taxon>
        <taxon>Agaricales</taxon>
        <taxon>Pleurotineae</taxon>
        <taxon>Pleurotaceae</taxon>
        <taxon>Hohenbuehelia</taxon>
    </lineage>
</organism>
<dbReference type="PANTHER" id="PTHR11808">
    <property type="entry name" value="TRANS-SULFURATION ENZYME FAMILY MEMBER"/>
    <property type="match status" value="1"/>
</dbReference>
<evidence type="ECO:0000256" key="1">
    <source>
        <dbReference type="ARBA" id="ARBA00001933"/>
    </source>
</evidence>
<name>A0ABR3J2P6_9AGAR</name>
<evidence type="ECO:0008006" key="6">
    <source>
        <dbReference type="Google" id="ProtNLM"/>
    </source>
</evidence>